<keyword evidence="1" id="KW-0472">Membrane</keyword>
<feature type="transmembrane region" description="Helical" evidence="1">
    <location>
        <begin position="81"/>
        <end position="100"/>
    </location>
</feature>
<name>A0A6S6UGC9_9GAMM</name>
<evidence type="ECO:0000313" key="3">
    <source>
        <dbReference type="EMBL" id="CAA6829661.1"/>
    </source>
</evidence>
<dbReference type="InterPro" id="IPR002509">
    <property type="entry name" value="NODB_dom"/>
</dbReference>
<evidence type="ECO:0000256" key="1">
    <source>
        <dbReference type="SAM" id="Phobius"/>
    </source>
</evidence>
<dbReference type="GO" id="GO:0016810">
    <property type="term" value="F:hydrolase activity, acting on carbon-nitrogen (but not peptide) bonds"/>
    <property type="evidence" value="ECO:0007669"/>
    <property type="project" value="InterPro"/>
</dbReference>
<organism evidence="3">
    <name type="scientific">uncultured Thiotrichaceae bacterium</name>
    <dbReference type="NCBI Taxonomy" id="298394"/>
    <lineage>
        <taxon>Bacteria</taxon>
        <taxon>Pseudomonadati</taxon>
        <taxon>Pseudomonadota</taxon>
        <taxon>Gammaproteobacteria</taxon>
        <taxon>Thiotrichales</taxon>
        <taxon>Thiotrichaceae</taxon>
        <taxon>environmental samples</taxon>
    </lineage>
</organism>
<dbReference type="Pfam" id="PF01522">
    <property type="entry name" value="Polysacc_deac_1"/>
    <property type="match status" value="1"/>
</dbReference>
<feature type="domain" description="NodB homology" evidence="2">
    <location>
        <begin position="391"/>
        <end position="492"/>
    </location>
</feature>
<dbReference type="InterPro" id="IPR011330">
    <property type="entry name" value="Glyco_hydro/deAcase_b/a-brl"/>
</dbReference>
<accession>A0A6S6UGC9</accession>
<reference evidence="3" key="1">
    <citation type="submission" date="2020-01" db="EMBL/GenBank/DDBJ databases">
        <authorList>
            <person name="Meier V. D."/>
            <person name="Meier V D."/>
        </authorList>
    </citation>
    <scope>NUCLEOTIDE SEQUENCE</scope>
    <source>
        <strain evidence="3">HLG_WM_MAG_09</strain>
    </source>
</reference>
<dbReference type="AlphaFoldDB" id="A0A6S6UGC9"/>
<keyword evidence="1" id="KW-0812">Transmembrane</keyword>
<gene>
    <name evidence="3" type="ORF">HELGO_WM23233</name>
</gene>
<proteinExistence type="predicted"/>
<sequence length="654" mass="74957">MNWPLIAVMLLVFMIALIVAITAIFFIRHWANRAPANSPHPTNNEGNFFIRYTPATAQPQAIEHQRKIRPPKNLRKATQHILSISVILGFLSTLGTATYINRDKLASPIDLNEQDLAALTQHKYHWKQTDSQLLPDLDAYIYQLHINNQGLLLINPSPKAAWPKNTGNLTQQAQFHWETFAEQHRLPVEYCQWSSIQKCRGENKDWINILLPGLWDQASTQELLQQGAKIIAYGPPLQTYIEKNTPFEFLGLTFKHGYATGKTDLSLVGDKELTLGFDAGMILELESDFTNYQVHSESPQGISISRQHVAGGDSHTRLFARSFENKGRLVWLDFSPNEDAHQRQTPYYLHSLTASLLRYLKAEPYSGWANWPNGKSFAALLEQDTEDQFDNARYVAEYFQEKNYPITWYALSNEAQKSRQLTRLLAETGEIACHGDNHMDFPLQTLELQTHRIARCRKVMKELTGQPVVSFRPPREEYNTDTFHAMGNNGIRHFIAEVSGDRFTPIIYSHSTDEMALVSIPRMNSDDYLLWGDVRLSGKDSIAQLRQEMDWIKNIGGIFMFSFHSQFMNNTKNLQTVKDLADHIHNNQAFFATTSDIANWWRLRTQLQNNETPDSVLIKKFHPVLLTTNSEGKLQQKIIQTSTEVSMIQTKEIP</sequence>
<protein>
    <recommendedName>
        <fullName evidence="2">NodB homology domain-containing protein</fullName>
    </recommendedName>
</protein>
<dbReference type="Gene3D" id="3.20.20.370">
    <property type="entry name" value="Glycoside hydrolase/deacetylase"/>
    <property type="match status" value="1"/>
</dbReference>
<dbReference type="EMBL" id="CACVAT010000542">
    <property type="protein sequence ID" value="CAA6829661.1"/>
    <property type="molecule type" value="Genomic_DNA"/>
</dbReference>
<dbReference type="GO" id="GO:0005975">
    <property type="term" value="P:carbohydrate metabolic process"/>
    <property type="evidence" value="ECO:0007669"/>
    <property type="project" value="InterPro"/>
</dbReference>
<keyword evidence="1" id="KW-1133">Transmembrane helix</keyword>
<feature type="transmembrane region" description="Helical" evidence="1">
    <location>
        <begin position="6"/>
        <end position="27"/>
    </location>
</feature>
<evidence type="ECO:0000259" key="2">
    <source>
        <dbReference type="Pfam" id="PF01522"/>
    </source>
</evidence>
<dbReference type="SUPFAM" id="SSF88713">
    <property type="entry name" value="Glycoside hydrolase/deacetylase"/>
    <property type="match status" value="1"/>
</dbReference>